<evidence type="ECO:0000313" key="4">
    <source>
        <dbReference type="Proteomes" id="UP001257277"/>
    </source>
</evidence>
<evidence type="ECO:0000256" key="1">
    <source>
        <dbReference type="ARBA" id="ARBA00022679"/>
    </source>
</evidence>
<dbReference type="Proteomes" id="UP001257277">
    <property type="component" value="Unassembled WGS sequence"/>
</dbReference>
<name>A0ABU3LIK9_9FLAO</name>
<protein>
    <submittedName>
        <fullName evidence="3">Glycosyltransferase family 4 protein</fullName>
        <ecNumber evidence="3">2.4.-.-</ecNumber>
    </submittedName>
</protein>
<dbReference type="RefSeq" id="WP_349242300.1">
    <property type="nucleotide sequence ID" value="NZ_JAVTTO010000004.1"/>
</dbReference>
<dbReference type="PANTHER" id="PTHR46401:SF2">
    <property type="entry name" value="GLYCOSYLTRANSFERASE WBBK-RELATED"/>
    <property type="match status" value="1"/>
</dbReference>
<evidence type="ECO:0000313" key="3">
    <source>
        <dbReference type="EMBL" id="MDT7833049.1"/>
    </source>
</evidence>
<dbReference type="CDD" id="cd03801">
    <property type="entry name" value="GT4_PimA-like"/>
    <property type="match status" value="1"/>
</dbReference>
<organism evidence="3 4">
    <name type="scientific">Asprobacillus argus</name>
    <dbReference type="NCBI Taxonomy" id="3076534"/>
    <lineage>
        <taxon>Bacteria</taxon>
        <taxon>Pseudomonadati</taxon>
        <taxon>Bacteroidota</taxon>
        <taxon>Flavobacteriia</taxon>
        <taxon>Flavobacteriales</taxon>
        <taxon>Flavobacteriaceae</taxon>
        <taxon>Asprobacillus</taxon>
    </lineage>
</organism>
<dbReference type="InterPro" id="IPR001296">
    <property type="entry name" value="Glyco_trans_1"/>
</dbReference>
<gene>
    <name evidence="3" type="ORF">RQM59_11695</name>
</gene>
<dbReference type="SUPFAM" id="SSF53756">
    <property type="entry name" value="UDP-Glycosyltransferase/glycogen phosphorylase"/>
    <property type="match status" value="1"/>
</dbReference>
<feature type="domain" description="Glycosyl transferase family 1" evidence="2">
    <location>
        <begin position="186"/>
        <end position="328"/>
    </location>
</feature>
<reference evidence="3 4" key="1">
    <citation type="submission" date="2023-09" db="EMBL/GenBank/DDBJ databases">
        <title>Novel taxa isolated from Blanes Bay.</title>
        <authorList>
            <person name="Rey-Velasco X."/>
            <person name="Lucena T."/>
        </authorList>
    </citation>
    <scope>NUCLEOTIDE SEQUENCE [LARGE SCALE GENOMIC DNA]</scope>
    <source>
        <strain evidence="3 4">S356</strain>
    </source>
</reference>
<dbReference type="Gene3D" id="3.40.50.2000">
    <property type="entry name" value="Glycogen Phosphorylase B"/>
    <property type="match status" value="2"/>
</dbReference>
<keyword evidence="3" id="KW-0328">Glycosyltransferase</keyword>
<keyword evidence="4" id="KW-1185">Reference proteome</keyword>
<dbReference type="GO" id="GO:0016757">
    <property type="term" value="F:glycosyltransferase activity"/>
    <property type="evidence" value="ECO:0007669"/>
    <property type="project" value="UniProtKB-KW"/>
</dbReference>
<dbReference type="PANTHER" id="PTHR46401">
    <property type="entry name" value="GLYCOSYLTRANSFERASE WBBK-RELATED"/>
    <property type="match status" value="1"/>
</dbReference>
<keyword evidence="1 3" id="KW-0808">Transferase</keyword>
<dbReference type="EC" id="2.4.-.-" evidence="3"/>
<dbReference type="Pfam" id="PF00534">
    <property type="entry name" value="Glycos_transf_1"/>
    <property type="match status" value="1"/>
</dbReference>
<comment type="caution">
    <text evidence="3">The sequence shown here is derived from an EMBL/GenBank/DDBJ whole genome shotgun (WGS) entry which is preliminary data.</text>
</comment>
<evidence type="ECO:0000259" key="2">
    <source>
        <dbReference type="Pfam" id="PF00534"/>
    </source>
</evidence>
<proteinExistence type="predicted"/>
<dbReference type="EMBL" id="JAVTTO010000004">
    <property type="protein sequence ID" value="MDT7833049.1"/>
    <property type="molecule type" value="Genomic_DNA"/>
</dbReference>
<sequence>MKSFLDVNYHFFTDEGVQKIIARFNANFGYLFPMSKKARVTSIFQAKEDSTTKINDVTFIARKGRVLKKFSIPNSFHAQVAGIAPDYILIHGLRYGLYSFFLRKKLKDDSIIIVQAHGFAASPKGFKKYLYRWADSFIDGYIFTGKKNAQDWVANDIFGEDKIFECMEGSTDFSVADPRIKVDQSYLWVGRLDNNKDPLTILDAFEEHLRSSPEASLTMVYSEGKLLENVSNRIESSKLLLDKVTLLGQVDKDKMEAIYQKHQFFIIGSHYEGSGYALLESMACKCIPIISRIPSHEFMTKNGTCAFLFSPGNKNELVQKLSEASKTDISSMQEKVAVQFKNKLSFEAIATDIYEAFKVLSERSA</sequence>
<accession>A0ABU3LIK9</accession>